<keyword evidence="4" id="KW-1185">Reference proteome</keyword>
<name>A0ABV5WLN1_9BACI</name>
<organism evidence="3 4">
    <name type="scientific">Ectobacillus funiculus</name>
    <dbReference type="NCBI Taxonomy" id="137993"/>
    <lineage>
        <taxon>Bacteria</taxon>
        <taxon>Bacillati</taxon>
        <taxon>Bacillota</taxon>
        <taxon>Bacilli</taxon>
        <taxon>Bacillales</taxon>
        <taxon>Bacillaceae</taxon>
        <taxon>Ectobacillus</taxon>
    </lineage>
</organism>
<dbReference type="Pfam" id="PF03641">
    <property type="entry name" value="Lysine_decarbox"/>
    <property type="match status" value="1"/>
</dbReference>
<dbReference type="EC" id="3.2.2.n1" evidence="2"/>
<accession>A0ABV5WLN1</accession>
<reference evidence="3 4" key="1">
    <citation type="submission" date="2024-09" db="EMBL/GenBank/DDBJ databases">
        <authorList>
            <person name="Sun Q."/>
            <person name="Mori K."/>
        </authorList>
    </citation>
    <scope>NUCLEOTIDE SEQUENCE [LARGE SCALE GENOMIC DNA]</scope>
    <source>
        <strain evidence="3 4">JCM 11201</strain>
    </source>
</reference>
<evidence type="ECO:0000256" key="2">
    <source>
        <dbReference type="RuleBase" id="RU363015"/>
    </source>
</evidence>
<dbReference type="EMBL" id="JBHMAF010000193">
    <property type="protein sequence ID" value="MFB9761477.1"/>
    <property type="molecule type" value="Genomic_DNA"/>
</dbReference>
<dbReference type="PANTHER" id="PTHR31223">
    <property type="entry name" value="LOG FAMILY PROTEIN YJL055W"/>
    <property type="match status" value="1"/>
</dbReference>
<gene>
    <name evidence="3" type="ORF">ACFFMS_24845</name>
</gene>
<comment type="caution">
    <text evidence="3">The sequence shown here is derived from an EMBL/GenBank/DDBJ whole genome shotgun (WGS) entry which is preliminary data.</text>
</comment>
<dbReference type="Proteomes" id="UP001589609">
    <property type="component" value="Unassembled WGS sequence"/>
</dbReference>
<comment type="similarity">
    <text evidence="1 2">Belongs to the LOG family.</text>
</comment>
<dbReference type="InterPro" id="IPR005269">
    <property type="entry name" value="LOG"/>
</dbReference>
<dbReference type="RefSeq" id="WP_379951635.1">
    <property type="nucleotide sequence ID" value="NZ_JBHMAF010000193.1"/>
</dbReference>
<protein>
    <recommendedName>
        <fullName evidence="2">Cytokinin riboside 5'-monophosphate phosphoribohydrolase</fullName>
        <ecNumber evidence="2">3.2.2.n1</ecNumber>
    </recommendedName>
</protein>
<sequence>MLKKICVFCGSSFGKNGKYIDDVRLLGKTLAACDIELIYGGGNVGLMGELARSVLEQGGKVTGIIPKKIYENVNHVELTNLIVVEHMHDRKAKMYEMADAFIALPGGIGTLEELAEVMTWQQIGYHSKPVALFNMHGYYDGFMQLLSNMEEEGFLKKQYIENLVINDEPVSLLEQLGEKEISKMNKWQMNE</sequence>
<dbReference type="NCBIfam" id="TIGR00730">
    <property type="entry name" value="Rossman fold protein, TIGR00730 family"/>
    <property type="match status" value="1"/>
</dbReference>
<keyword evidence="2" id="KW-0203">Cytokinin biosynthesis</keyword>
<dbReference type="InterPro" id="IPR031100">
    <property type="entry name" value="LOG_fam"/>
</dbReference>
<dbReference type="SUPFAM" id="SSF102405">
    <property type="entry name" value="MCP/YpsA-like"/>
    <property type="match status" value="1"/>
</dbReference>
<dbReference type="PANTHER" id="PTHR31223:SF70">
    <property type="entry name" value="LOG FAMILY PROTEIN YJL055W"/>
    <property type="match status" value="1"/>
</dbReference>
<keyword evidence="2" id="KW-0378">Hydrolase</keyword>
<evidence type="ECO:0000256" key="1">
    <source>
        <dbReference type="ARBA" id="ARBA00006763"/>
    </source>
</evidence>
<dbReference type="Gene3D" id="3.40.50.450">
    <property type="match status" value="1"/>
</dbReference>
<proteinExistence type="inferred from homology"/>
<evidence type="ECO:0000313" key="3">
    <source>
        <dbReference type="EMBL" id="MFB9761477.1"/>
    </source>
</evidence>
<evidence type="ECO:0000313" key="4">
    <source>
        <dbReference type="Proteomes" id="UP001589609"/>
    </source>
</evidence>